<reference evidence="1 2" key="1">
    <citation type="submission" date="2023-09" db="EMBL/GenBank/DDBJ databases">
        <title>Microbial mechanism of fulvic acid promoting antimony reduction mineralization in rice fields.</title>
        <authorList>
            <person name="Chen G."/>
            <person name="Lan J."/>
        </authorList>
    </citation>
    <scope>NUCLEOTIDE SEQUENCE [LARGE SCALE GENOMIC DNA]</scope>
    <source>
        <strain evidence="1 2">PS1</strain>
    </source>
</reference>
<keyword evidence="1" id="KW-0548">Nucleotidyltransferase</keyword>
<dbReference type="EMBL" id="CP134494">
    <property type="protein sequence ID" value="WNF22646.1"/>
    <property type="molecule type" value="Genomic_DNA"/>
</dbReference>
<dbReference type="InterPro" id="IPR029044">
    <property type="entry name" value="Nucleotide-diphossugar_trans"/>
</dbReference>
<dbReference type="RefSeq" id="WP_311072748.1">
    <property type="nucleotide sequence ID" value="NZ_CP134494.1"/>
</dbReference>
<proteinExistence type="predicted"/>
<dbReference type="InterPro" id="IPR003329">
    <property type="entry name" value="Cytidylyl_trans"/>
</dbReference>
<accession>A0ABY9VFE1</accession>
<dbReference type="Proteomes" id="UP001303324">
    <property type="component" value="Chromosome"/>
</dbReference>
<evidence type="ECO:0000313" key="1">
    <source>
        <dbReference type="EMBL" id="WNF22646.1"/>
    </source>
</evidence>
<protein>
    <submittedName>
        <fullName evidence="1">Acylneuraminate cytidylyltransferase family protein</fullName>
        <ecNumber evidence="1">2.7.7.-</ecNumber>
    </submittedName>
</protein>
<organism evidence="1 2">
    <name type="scientific">Mesobacillus jeotgali</name>
    <dbReference type="NCBI Taxonomy" id="129985"/>
    <lineage>
        <taxon>Bacteria</taxon>
        <taxon>Bacillati</taxon>
        <taxon>Bacillota</taxon>
        <taxon>Bacilli</taxon>
        <taxon>Bacillales</taxon>
        <taxon>Bacillaceae</taxon>
        <taxon>Mesobacillus</taxon>
    </lineage>
</organism>
<dbReference type="PANTHER" id="PTHR21485">
    <property type="entry name" value="HAD SUPERFAMILY MEMBERS CMAS AND KDSC"/>
    <property type="match status" value="1"/>
</dbReference>
<dbReference type="SUPFAM" id="SSF53448">
    <property type="entry name" value="Nucleotide-diphospho-sugar transferases"/>
    <property type="match status" value="1"/>
</dbReference>
<dbReference type="GO" id="GO:0016779">
    <property type="term" value="F:nucleotidyltransferase activity"/>
    <property type="evidence" value="ECO:0007669"/>
    <property type="project" value="UniProtKB-KW"/>
</dbReference>
<name>A0ABY9VFE1_9BACI</name>
<evidence type="ECO:0000313" key="2">
    <source>
        <dbReference type="Proteomes" id="UP001303324"/>
    </source>
</evidence>
<dbReference type="CDD" id="cd02513">
    <property type="entry name" value="CMP-NeuAc_Synthase"/>
    <property type="match status" value="1"/>
</dbReference>
<keyword evidence="1" id="KW-0808">Transferase</keyword>
<sequence length="230" mass="26400">MKTVAIIPARGGSKGLKRKNILPLLNIPLIAYSIKSGVNSRNIDMVMVSTEDEEIARVSKEAGAEVPFMRPFELAADDTPTLDVLKFTIEKLEEHSRVKIDNIVLLQPTSPLRNHLHIDEAFKIFLNNGRKPVVSVTEAKTHPNMVKKIDNNQLVNFLETSDTVTRRQDLTKVYELNGAIYITTREKIMDENRIYGDEVYPYQMEKQYSVDIDDRFDFLLAELLMKEMRM</sequence>
<gene>
    <name evidence="1" type="ORF">RH061_21230</name>
</gene>
<dbReference type="Pfam" id="PF02348">
    <property type="entry name" value="CTP_transf_3"/>
    <property type="match status" value="1"/>
</dbReference>
<dbReference type="Gene3D" id="3.90.550.10">
    <property type="entry name" value="Spore Coat Polysaccharide Biosynthesis Protein SpsA, Chain A"/>
    <property type="match status" value="1"/>
</dbReference>
<dbReference type="EC" id="2.7.7.-" evidence="1"/>
<keyword evidence="2" id="KW-1185">Reference proteome</keyword>
<dbReference type="PANTHER" id="PTHR21485:SF6">
    <property type="entry name" value="N-ACYLNEURAMINATE CYTIDYLYLTRANSFERASE-RELATED"/>
    <property type="match status" value="1"/>
</dbReference>
<dbReference type="InterPro" id="IPR050793">
    <property type="entry name" value="CMP-NeuNAc_synthase"/>
</dbReference>